<sequence length="717" mass="76544">MRLHLCIAVLALVHHASPSTVPLVAIPYEEPGRDLIRSDIFPRDVSTLEKRIDPMNLGTFPLNMNLKNQELFKHTFAGASGTATLEVTCVSCYTSGTLVVSTTPVTQDIVTEFIEILENPIGEIITALGLDLKVDIQDFFGYFEFNISFAAHGTYTVNLWPPKKADPEKQNLTGQNFIGIAPALDLVFNLDAAIDFTTGFEVWIPDAYLIINPITGDIQGSDFTNINPKGIPVKVIAGSACLTASLRFSVRAGLQVEVDGTGLDFEAGIFLDAPGYKACLNTTTECGVEFTESLYVDLGVYARAVVELDYKSLSVGPTAVKTLESLALPSACVQTSTPPVFPPPTSTPIPQPPCGAGLLICQVEDPTRLEAPWHGISAPFPQCYDPALYNCSDSFLCPINAPKIPGQYACGPPQPPCGTGLLICQVEDPTRSEAPWHGVSAPFPQCYDPALYICSDLFLCPIDAPKIAGQYACGPSQPPCGTGLLICQVEDPTRIESPWHGVSATFPQCYDPALYTCTSNFLCPINAPKINGEYACGPYGTTCSSWSISTQTLTGCESNLDWCPSTLLTSIIIPKTVCADSTPTTTYTFPPMSITNPISLSIFTAPITSTIETVNIYTEVYTRSIWITTTIITSYLSLETVPLYVAASSSYVINPNSTSTASFNSTTVASTLAAVLATSSDGVIYTETVSDGGGPMTTNVTGAKAFGRVIMSVGGYA</sequence>
<gene>
    <name evidence="2" type="ORF">PAC_06471</name>
</gene>
<reference evidence="2 3" key="1">
    <citation type="submission" date="2016-03" db="EMBL/GenBank/DDBJ databases">
        <authorList>
            <person name="Ploux O."/>
        </authorList>
    </citation>
    <scope>NUCLEOTIDE SEQUENCE [LARGE SCALE GENOMIC DNA]</scope>
    <source>
        <strain evidence="2 3">UAMH 11012</strain>
    </source>
</reference>
<dbReference type="AlphaFoldDB" id="A0A1L7WUX5"/>
<dbReference type="OrthoDB" id="4733706at2759"/>
<organism evidence="2 3">
    <name type="scientific">Phialocephala subalpina</name>
    <dbReference type="NCBI Taxonomy" id="576137"/>
    <lineage>
        <taxon>Eukaryota</taxon>
        <taxon>Fungi</taxon>
        <taxon>Dikarya</taxon>
        <taxon>Ascomycota</taxon>
        <taxon>Pezizomycotina</taxon>
        <taxon>Leotiomycetes</taxon>
        <taxon>Helotiales</taxon>
        <taxon>Mollisiaceae</taxon>
        <taxon>Phialocephala</taxon>
        <taxon>Phialocephala fortinii species complex</taxon>
    </lineage>
</organism>
<dbReference type="EMBL" id="FJOG01000008">
    <property type="protein sequence ID" value="CZR56582.1"/>
    <property type="molecule type" value="Genomic_DNA"/>
</dbReference>
<evidence type="ECO:0000256" key="1">
    <source>
        <dbReference type="SAM" id="SignalP"/>
    </source>
</evidence>
<feature type="signal peptide" evidence="1">
    <location>
        <begin position="1"/>
        <end position="18"/>
    </location>
</feature>
<keyword evidence="3" id="KW-1185">Reference proteome</keyword>
<evidence type="ECO:0000313" key="2">
    <source>
        <dbReference type="EMBL" id="CZR56582.1"/>
    </source>
</evidence>
<feature type="chain" id="PRO_5012114826" evidence="1">
    <location>
        <begin position="19"/>
        <end position="717"/>
    </location>
</feature>
<name>A0A1L7WUX5_9HELO</name>
<accession>A0A1L7WUX5</accession>
<proteinExistence type="predicted"/>
<keyword evidence="1" id="KW-0732">Signal</keyword>
<dbReference type="Proteomes" id="UP000184330">
    <property type="component" value="Unassembled WGS sequence"/>
</dbReference>
<protein>
    <submittedName>
        <fullName evidence="2">Uncharacterized protein</fullName>
    </submittedName>
</protein>
<evidence type="ECO:0000313" key="3">
    <source>
        <dbReference type="Proteomes" id="UP000184330"/>
    </source>
</evidence>